<dbReference type="Pfam" id="PF00528">
    <property type="entry name" value="BPD_transp_1"/>
    <property type="match status" value="1"/>
</dbReference>
<evidence type="ECO:0000256" key="2">
    <source>
        <dbReference type="ARBA" id="ARBA00022448"/>
    </source>
</evidence>
<evidence type="ECO:0000256" key="7">
    <source>
        <dbReference type="RuleBase" id="RU363032"/>
    </source>
</evidence>
<dbReference type="PANTHER" id="PTHR30151">
    <property type="entry name" value="ALKANE SULFONATE ABC TRANSPORTER-RELATED, MEMBRANE SUBUNIT"/>
    <property type="match status" value="1"/>
</dbReference>
<feature type="transmembrane region" description="Helical" evidence="7">
    <location>
        <begin position="79"/>
        <end position="100"/>
    </location>
</feature>
<dbReference type="RefSeq" id="WP_165761584.1">
    <property type="nucleotide sequence ID" value="NZ_MVID01000009.1"/>
</dbReference>
<dbReference type="GO" id="GO:0055085">
    <property type="term" value="P:transmembrane transport"/>
    <property type="evidence" value="ECO:0007669"/>
    <property type="project" value="InterPro"/>
</dbReference>
<dbReference type="Gene3D" id="1.10.3720.10">
    <property type="entry name" value="MetI-like"/>
    <property type="match status" value="1"/>
</dbReference>
<organism evidence="9 10">
    <name type="scientific">Mycolicibacterium parafortuitum</name>
    <name type="common">Mycobacterium parafortuitum</name>
    <dbReference type="NCBI Taxonomy" id="39692"/>
    <lineage>
        <taxon>Bacteria</taxon>
        <taxon>Bacillati</taxon>
        <taxon>Actinomycetota</taxon>
        <taxon>Actinomycetes</taxon>
        <taxon>Mycobacteriales</taxon>
        <taxon>Mycobacteriaceae</taxon>
        <taxon>Mycolicibacterium</taxon>
    </lineage>
</organism>
<evidence type="ECO:0000256" key="5">
    <source>
        <dbReference type="ARBA" id="ARBA00022989"/>
    </source>
</evidence>
<proteinExistence type="inferred from homology"/>
<gene>
    <name evidence="9" type="ORF">MPP7335_03854</name>
</gene>
<dbReference type="Proteomes" id="UP000252008">
    <property type="component" value="Unassembled WGS sequence"/>
</dbReference>
<feature type="transmembrane region" description="Helical" evidence="7">
    <location>
        <begin position="205"/>
        <end position="225"/>
    </location>
</feature>
<dbReference type="STRING" id="39692.BST38_12805"/>
<evidence type="ECO:0000256" key="6">
    <source>
        <dbReference type="ARBA" id="ARBA00023136"/>
    </source>
</evidence>
<protein>
    <submittedName>
        <fullName evidence="9">Nitrate/sulfonate/bicarbonate ABC transporter permease [Pelagibacterium halotolerans B2]</fullName>
    </submittedName>
</protein>
<dbReference type="InterPro" id="IPR035906">
    <property type="entry name" value="MetI-like_sf"/>
</dbReference>
<comment type="similarity">
    <text evidence="7">Belongs to the binding-protein-dependent transport system permease family.</text>
</comment>
<keyword evidence="4 7" id="KW-0812">Transmembrane</keyword>
<dbReference type="CDD" id="cd06261">
    <property type="entry name" value="TM_PBP2"/>
    <property type="match status" value="1"/>
</dbReference>
<dbReference type="InterPro" id="IPR000515">
    <property type="entry name" value="MetI-like"/>
</dbReference>
<keyword evidence="5 7" id="KW-1133">Transmembrane helix</keyword>
<evidence type="ECO:0000256" key="3">
    <source>
        <dbReference type="ARBA" id="ARBA00022475"/>
    </source>
</evidence>
<evidence type="ECO:0000256" key="4">
    <source>
        <dbReference type="ARBA" id="ARBA00022692"/>
    </source>
</evidence>
<dbReference type="GO" id="GO:0005886">
    <property type="term" value="C:plasma membrane"/>
    <property type="evidence" value="ECO:0007669"/>
    <property type="project" value="UniProtKB-SubCell"/>
</dbReference>
<evidence type="ECO:0000313" key="10">
    <source>
        <dbReference type="Proteomes" id="UP000252008"/>
    </source>
</evidence>
<dbReference type="PROSITE" id="PS50928">
    <property type="entry name" value="ABC_TM1"/>
    <property type="match status" value="1"/>
</dbReference>
<evidence type="ECO:0000259" key="8">
    <source>
        <dbReference type="PROSITE" id="PS50928"/>
    </source>
</evidence>
<evidence type="ECO:0000256" key="1">
    <source>
        <dbReference type="ARBA" id="ARBA00004651"/>
    </source>
</evidence>
<dbReference type="EMBL" id="UEGS01000001">
    <property type="protein sequence ID" value="SRX82096.1"/>
    <property type="molecule type" value="Genomic_DNA"/>
</dbReference>
<dbReference type="PANTHER" id="PTHR30151:SF38">
    <property type="entry name" value="ALIPHATIC SULFONATES TRANSPORT PERMEASE PROTEIN SSUC-RELATED"/>
    <property type="match status" value="1"/>
</dbReference>
<feature type="transmembrane region" description="Helical" evidence="7">
    <location>
        <begin position="112"/>
        <end position="133"/>
    </location>
</feature>
<dbReference type="AlphaFoldDB" id="A0A375YLS9"/>
<evidence type="ECO:0000313" key="9">
    <source>
        <dbReference type="EMBL" id="SRX82096.1"/>
    </source>
</evidence>
<keyword evidence="6 7" id="KW-0472">Membrane</keyword>
<accession>A0A375YLS9</accession>
<name>A0A375YLS9_MYCPF</name>
<keyword evidence="3" id="KW-1003">Cell membrane</keyword>
<keyword evidence="10" id="KW-1185">Reference proteome</keyword>
<dbReference type="SUPFAM" id="SSF161098">
    <property type="entry name" value="MetI-like"/>
    <property type="match status" value="1"/>
</dbReference>
<feature type="transmembrane region" description="Helical" evidence="7">
    <location>
        <begin position="139"/>
        <end position="160"/>
    </location>
</feature>
<keyword evidence="2 7" id="KW-0813">Transport</keyword>
<sequence>MDAAGTAGARNAKRPRRNRSAAARLRDTLLSLLSLALVVLAWHVWSSSSGLLPTISEVADAAEDFYTNPAIYQNIGATFLRVVISVAIGLVLGLIGAILSRRGGLVGQIVDVYVSLAIAIPSTVAALLALFIFHRSEVGVYAVVVLVIWPFMVLTLRGGLQLMDPKLDGMADVYNFSYARRLRKVVVPQLTPYAFAAMRSENAHAWRVVVLAEVFAVNSGMGAQFTKAYDRFLIDEVVLWILTFIVILLFVEYLVLRPLENHFMRWRFQDVR</sequence>
<feature type="transmembrane region" description="Helical" evidence="7">
    <location>
        <begin position="25"/>
        <end position="45"/>
    </location>
</feature>
<comment type="subcellular location">
    <subcellularLocation>
        <location evidence="1 7">Cell membrane</location>
        <topology evidence="1 7">Multi-pass membrane protein</topology>
    </subcellularLocation>
</comment>
<feature type="domain" description="ABC transmembrane type-1" evidence="8">
    <location>
        <begin position="75"/>
        <end position="255"/>
    </location>
</feature>
<feature type="transmembrane region" description="Helical" evidence="7">
    <location>
        <begin position="237"/>
        <end position="256"/>
    </location>
</feature>
<reference evidence="9 10" key="1">
    <citation type="submission" date="2018-05" db="EMBL/GenBank/DDBJ databases">
        <authorList>
            <consortium name="IHU Genomes"/>
        </authorList>
    </citation>
    <scope>NUCLEOTIDE SEQUENCE [LARGE SCALE GENOMIC DNA]</scope>
    <source>
        <strain evidence="9 10">P7335</strain>
    </source>
</reference>